<keyword evidence="2" id="KW-0812">Transmembrane</keyword>
<dbReference type="AlphaFoldDB" id="A0A2W0CHP3"/>
<feature type="region of interest" description="Disordered" evidence="1">
    <location>
        <begin position="1"/>
        <end position="26"/>
    </location>
</feature>
<reference evidence="3 4" key="1">
    <citation type="submission" date="2018-01" db="EMBL/GenBank/DDBJ databases">
        <title>Genome sequence of the PGP bacterium Paenibacillus illinoisensis E3.</title>
        <authorList>
            <person name="Rolli E."/>
            <person name="Marasco R."/>
            <person name="Bessem C."/>
            <person name="Michoud G."/>
            <person name="Gaiarsa S."/>
            <person name="Borin S."/>
            <person name="Daffonchio D."/>
        </authorList>
    </citation>
    <scope>NUCLEOTIDE SEQUENCE [LARGE SCALE GENOMIC DNA]</scope>
    <source>
        <strain evidence="3 4">E3</strain>
    </source>
</reference>
<evidence type="ECO:0000313" key="4">
    <source>
        <dbReference type="Proteomes" id="UP000247459"/>
    </source>
</evidence>
<dbReference type="EMBL" id="PRLG01000021">
    <property type="protein sequence ID" value="PYY27358.1"/>
    <property type="molecule type" value="Genomic_DNA"/>
</dbReference>
<proteinExistence type="predicted"/>
<evidence type="ECO:0000313" key="3">
    <source>
        <dbReference type="EMBL" id="PYY27358.1"/>
    </source>
</evidence>
<dbReference type="Proteomes" id="UP000247459">
    <property type="component" value="Unassembled WGS sequence"/>
</dbReference>
<protein>
    <submittedName>
        <fullName evidence="3">Uncharacterized protein</fullName>
    </submittedName>
</protein>
<organism evidence="3 4">
    <name type="scientific">Paenibacillus illinoisensis</name>
    <dbReference type="NCBI Taxonomy" id="59845"/>
    <lineage>
        <taxon>Bacteria</taxon>
        <taxon>Bacillati</taxon>
        <taxon>Bacillota</taxon>
        <taxon>Bacilli</taxon>
        <taxon>Bacillales</taxon>
        <taxon>Paenibacillaceae</taxon>
        <taxon>Paenibacillus</taxon>
    </lineage>
</organism>
<evidence type="ECO:0000256" key="2">
    <source>
        <dbReference type="SAM" id="Phobius"/>
    </source>
</evidence>
<gene>
    <name evidence="3" type="ORF">PIL02S_03906</name>
</gene>
<keyword evidence="2" id="KW-0472">Membrane</keyword>
<evidence type="ECO:0000256" key="1">
    <source>
        <dbReference type="SAM" id="MobiDB-lite"/>
    </source>
</evidence>
<feature type="compositionally biased region" description="Basic and acidic residues" evidence="1">
    <location>
        <begin position="11"/>
        <end position="26"/>
    </location>
</feature>
<accession>A0A2W0CHP3</accession>
<comment type="caution">
    <text evidence="3">The sequence shown here is derived from an EMBL/GenBank/DDBJ whole genome shotgun (WGS) entry which is preliminary data.</text>
</comment>
<keyword evidence="2" id="KW-1133">Transmembrane helix</keyword>
<sequence length="62" mass="7281">MYMMDFSKPPHASETETHSQRHQEREQQLISGGGKGIWWEISNWLILGGILVVLFLLFKYVF</sequence>
<feature type="transmembrane region" description="Helical" evidence="2">
    <location>
        <begin position="41"/>
        <end position="61"/>
    </location>
</feature>
<name>A0A2W0CHP3_9BACL</name>